<evidence type="ECO:0000313" key="2">
    <source>
        <dbReference type="EMBL" id="QBL75712.1"/>
    </source>
</evidence>
<keyword evidence="1" id="KW-1133">Transmembrane helix</keyword>
<feature type="transmembrane region" description="Helical" evidence="1">
    <location>
        <begin position="75"/>
        <end position="95"/>
    </location>
</feature>
<reference evidence="2" key="1">
    <citation type="journal article" date="2019" name="Mitochondrial DNA Part B Resour">
        <title>Conspecificity of the Peruvian Corallina ferreyrae with C. caespitosa (Corallinaceae, Rhodophyta) inferred from genomic analysis of the type specimen.</title>
        <authorList>
            <person name="Bustamante D.E."/>
            <person name="Calderon M.S."/>
            <person name="Hughey J.R."/>
        </authorList>
    </citation>
    <scope>NUCLEOTIDE SEQUENCE</scope>
</reference>
<sequence>MIQFLELSNYDQYLYSPKSLLHSDKKDYKIFHFFLQLLLLPFMPFIYILIVLVICILVFILINIPSSVKNNFKKFFLFLLCVMSINLYHVTQIRLNNPHIFDNSLIKIKPLELFANFINITNPLKYKALNFYFYLSLPILRLFSISIIYLFIVKILLLTTYYEKIINLLIYKIKFLQKIISIEKKFFILLSSQFLKIIFIDLDKIKISYLIRGINSNNYRMMGHSIYIITYILKNLYKNTNYITYSLYSRAVNSKYLYILNIYDLK</sequence>
<gene>
    <name evidence="2" type="primary">ycf92</name>
</gene>
<evidence type="ECO:0000256" key="1">
    <source>
        <dbReference type="SAM" id="Phobius"/>
    </source>
</evidence>
<dbReference type="EMBL" id="MK408748">
    <property type="protein sequence ID" value="QBL75712.1"/>
    <property type="molecule type" value="Genomic_DNA"/>
</dbReference>
<protein>
    <submittedName>
        <fullName evidence="2">Conserved hypothetical plastid protein</fullName>
    </submittedName>
</protein>
<dbReference type="RefSeq" id="YP_009589196.1">
    <property type="nucleotide sequence ID" value="NC_041636.1"/>
</dbReference>
<proteinExistence type="predicted"/>
<organism evidence="2">
    <name type="scientific">Corallina ferreyrae</name>
    <dbReference type="NCBI Taxonomy" id="2547422"/>
    <lineage>
        <taxon>Eukaryota</taxon>
        <taxon>Rhodophyta</taxon>
        <taxon>Florideophyceae</taxon>
        <taxon>Corallinophycidae</taxon>
        <taxon>Corallinales</taxon>
        <taxon>Corallinaceae</taxon>
        <taxon>Corallinoideae</taxon>
        <taxon>Corallina</taxon>
    </lineage>
</organism>
<accession>A0A482CGQ6</accession>
<dbReference type="AlphaFoldDB" id="A0A482CGQ6"/>
<geneLocation type="plastid" evidence="2"/>
<keyword evidence="2" id="KW-0934">Plastid</keyword>
<feature type="transmembrane region" description="Helical" evidence="1">
    <location>
        <begin position="30"/>
        <end position="63"/>
    </location>
</feature>
<name>A0A482CGQ6_9FLOR</name>
<keyword evidence="1" id="KW-0812">Transmembrane</keyword>
<keyword evidence="1" id="KW-0472">Membrane</keyword>
<feature type="transmembrane region" description="Helical" evidence="1">
    <location>
        <begin position="131"/>
        <end position="157"/>
    </location>
</feature>
<dbReference type="GeneID" id="39720367"/>